<feature type="region of interest" description="Disordered" evidence="1">
    <location>
        <begin position="198"/>
        <end position="234"/>
    </location>
</feature>
<keyword evidence="3" id="KW-1185">Reference proteome</keyword>
<dbReference type="AlphaFoldDB" id="A0A4Z2G0J8"/>
<dbReference type="Proteomes" id="UP000314294">
    <property type="component" value="Unassembled WGS sequence"/>
</dbReference>
<proteinExistence type="predicted"/>
<protein>
    <submittedName>
        <fullName evidence="2">Uncharacterized protein</fullName>
    </submittedName>
</protein>
<comment type="caution">
    <text evidence="2">The sequence shown here is derived from an EMBL/GenBank/DDBJ whole genome shotgun (WGS) entry which is preliminary data.</text>
</comment>
<accession>A0A4Z2G0J8</accession>
<organism evidence="2 3">
    <name type="scientific">Liparis tanakae</name>
    <name type="common">Tanaka's snailfish</name>
    <dbReference type="NCBI Taxonomy" id="230148"/>
    <lineage>
        <taxon>Eukaryota</taxon>
        <taxon>Metazoa</taxon>
        <taxon>Chordata</taxon>
        <taxon>Craniata</taxon>
        <taxon>Vertebrata</taxon>
        <taxon>Euteleostomi</taxon>
        <taxon>Actinopterygii</taxon>
        <taxon>Neopterygii</taxon>
        <taxon>Teleostei</taxon>
        <taxon>Neoteleostei</taxon>
        <taxon>Acanthomorphata</taxon>
        <taxon>Eupercaria</taxon>
        <taxon>Perciformes</taxon>
        <taxon>Cottioidei</taxon>
        <taxon>Cottales</taxon>
        <taxon>Liparidae</taxon>
        <taxon>Liparis</taxon>
    </lineage>
</organism>
<reference evidence="2 3" key="1">
    <citation type="submission" date="2019-03" db="EMBL/GenBank/DDBJ databases">
        <title>First draft genome of Liparis tanakae, snailfish: a comprehensive survey of snailfish specific genes.</title>
        <authorList>
            <person name="Kim W."/>
            <person name="Song I."/>
            <person name="Jeong J.-H."/>
            <person name="Kim D."/>
            <person name="Kim S."/>
            <person name="Ryu S."/>
            <person name="Song J.Y."/>
            <person name="Lee S.K."/>
        </authorList>
    </citation>
    <scope>NUCLEOTIDE SEQUENCE [LARGE SCALE GENOMIC DNA]</scope>
    <source>
        <tissue evidence="2">Muscle</tissue>
    </source>
</reference>
<evidence type="ECO:0000256" key="1">
    <source>
        <dbReference type="SAM" id="MobiDB-lite"/>
    </source>
</evidence>
<name>A0A4Z2G0J8_9TELE</name>
<evidence type="ECO:0000313" key="2">
    <source>
        <dbReference type="EMBL" id="TNN46635.1"/>
    </source>
</evidence>
<sequence>MLPITAPSGETSSTSNTSTVILNDLAVPAPLGHAYEYRSITIFSKSSSHVYTVTEVGLSNNAEDELLLSAVPILGLQLSRGHRDAVSPVPERLRLPERKQPDHLRARLVQRLDLSYQTEVLTYLDGEEHGFRVQPSVQQETPSGAVRGSKGKAVDLRRPPVMVVSHLQLLDVSLGEVGARSQCSSSHKQSSVLWRLQQDKGQGARRRVGVRQHQTVSTEDHGGALGNRKASVGG</sequence>
<dbReference type="EMBL" id="SRLO01000780">
    <property type="protein sequence ID" value="TNN46635.1"/>
    <property type="molecule type" value="Genomic_DNA"/>
</dbReference>
<gene>
    <name evidence="2" type="ORF">EYF80_043168</name>
</gene>
<evidence type="ECO:0000313" key="3">
    <source>
        <dbReference type="Proteomes" id="UP000314294"/>
    </source>
</evidence>